<evidence type="ECO:0000313" key="3">
    <source>
        <dbReference type="Proteomes" id="UP001458880"/>
    </source>
</evidence>
<proteinExistence type="predicted"/>
<sequence length="204" mass="23689">MYHPEYWLIHSSESNTTNLKGRLLMINDITLNSFIYHSHPQISQMLRYREFQTINNALTAAIAEGKALRLTYKGNNNNLQKCKICGRSNHTTNNCFKNTNRQKNHVVSKSINYSQASKTQPSKQCNYCKKLGHTINECYKRQYNNTRRQNQQNPSGTSTPSASNTNKRNTQTINFQQQNFRIPDHSPNPPEIEQVTQDFNNFLM</sequence>
<evidence type="ECO:0000313" key="2">
    <source>
        <dbReference type="EMBL" id="KAK9686978.1"/>
    </source>
</evidence>
<dbReference type="InterPro" id="IPR036875">
    <property type="entry name" value="Znf_CCHC_sf"/>
</dbReference>
<name>A0AAW1IBJ2_POPJA</name>
<keyword evidence="3" id="KW-1185">Reference proteome</keyword>
<comment type="caution">
    <text evidence="2">The sequence shown here is derived from an EMBL/GenBank/DDBJ whole genome shotgun (WGS) entry which is preliminary data.</text>
</comment>
<dbReference type="SUPFAM" id="SSF57756">
    <property type="entry name" value="Retrovirus zinc finger-like domains"/>
    <property type="match status" value="1"/>
</dbReference>
<protein>
    <submittedName>
        <fullName evidence="2">Uncharacterized protein</fullName>
    </submittedName>
</protein>
<dbReference type="Gene3D" id="4.10.60.10">
    <property type="entry name" value="Zinc finger, CCHC-type"/>
    <property type="match status" value="1"/>
</dbReference>
<dbReference type="Proteomes" id="UP001458880">
    <property type="component" value="Unassembled WGS sequence"/>
</dbReference>
<reference evidence="2 3" key="1">
    <citation type="journal article" date="2024" name="BMC Genomics">
        <title>De novo assembly and annotation of Popillia japonica's genome with initial clues to its potential as an invasive pest.</title>
        <authorList>
            <person name="Cucini C."/>
            <person name="Boschi S."/>
            <person name="Funari R."/>
            <person name="Cardaioli E."/>
            <person name="Iannotti N."/>
            <person name="Marturano G."/>
            <person name="Paoli F."/>
            <person name="Bruttini M."/>
            <person name="Carapelli A."/>
            <person name="Frati F."/>
            <person name="Nardi F."/>
        </authorList>
    </citation>
    <scope>NUCLEOTIDE SEQUENCE [LARGE SCALE GENOMIC DNA]</scope>
    <source>
        <strain evidence="2">DMR45628</strain>
    </source>
</reference>
<gene>
    <name evidence="2" type="ORF">QE152_g36794</name>
</gene>
<feature type="region of interest" description="Disordered" evidence="1">
    <location>
        <begin position="146"/>
        <end position="167"/>
    </location>
</feature>
<evidence type="ECO:0000256" key="1">
    <source>
        <dbReference type="SAM" id="MobiDB-lite"/>
    </source>
</evidence>
<accession>A0AAW1IBJ2</accession>
<dbReference type="AlphaFoldDB" id="A0AAW1IBJ2"/>
<dbReference type="GO" id="GO:0003676">
    <property type="term" value="F:nucleic acid binding"/>
    <property type="evidence" value="ECO:0007669"/>
    <property type="project" value="InterPro"/>
</dbReference>
<organism evidence="2 3">
    <name type="scientific">Popillia japonica</name>
    <name type="common">Japanese beetle</name>
    <dbReference type="NCBI Taxonomy" id="7064"/>
    <lineage>
        <taxon>Eukaryota</taxon>
        <taxon>Metazoa</taxon>
        <taxon>Ecdysozoa</taxon>
        <taxon>Arthropoda</taxon>
        <taxon>Hexapoda</taxon>
        <taxon>Insecta</taxon>
        <taxon>Pterygota</taxon>
        <taxon>Neoptera</taxon>
        <taxon>Endopterygota</taxon>
        <taxon>Coleoptera</taxon>
        <taxon>Polyphaga</taxon>
        <taxon>Scarabaeiformia</taxon>
        <taxon>Scarabaeidae</taxon>
        <taxon>Rutelinae</taxon>
        <taxon>Popillia</taxon>
    </lineage>
</organism>
<feature type="compositionally biased region" description="Polar residues" evidence="1">
    <location>
        <begin position="154"/>
        <end position="167"/>
    </location>
</feature>
<dbReference type="EMBL" id="JASPKY010000670">
    <property type="protein sequence ID" value="KAK9686978.1"/>
    <property type="molecule type" value="Genomic_DNA"/>
</dbReference>
<dbReference type="GO" id="GO:0008270">
    <property type="term" value="F:zinc ion binding"/>
    <property type="evidence" value="ECO:0007669"/>
    <property type="project" value="InterPro"/>
</dbReference>